<dbReference type="EMBL" id="CP092870">
    <property type="protein sequence ID" value="UYV70923.1"/>
    <property type="molecule type" value="Genomic_DNA"/>
</dbReference>
<reference evidence="2 3" key="1">
    <citation type="submission" date="2022-01" db="EMBL/GenBank/DDBJ databases">
        <title>A chromosomal length assembly of Cordylochernes scorpioides.</title>
        <authorList>
            <person name="Zeh D."/>
            <person name="Zeh J."/>
        </authorList>
    </citation>
    <scope>NUCLEOTIDE SEQUENCE [LARGE SCALE GENOMIC DNA]</scope>
    <source>
        <strain evidence="2">IN4F17</strain>
        <tissue evidence="2">Whole Body</tissue>
    </source>
</reference>
<feature type="compositionally biased region" description="Low complexity" evidence="1">
    <location>
        <begin position="231"/>
        <end position="241"/>
    </location>
</feature>
<feature type="compositionally biased region" description="Polar residues" evidence="1">
    <location>
        <begin position="197"/>
        <end position="208"/>
    </location>
</feature>
<keyword evidence="3" id="KW-1185">Reference proteome</keyword>
<accession>A0ABY6KQ11</accession>
<dbReference type="Proteomes" id="UP001235939">
    <property type="component" value="Chromosome 08"/>
</dbReference>
<organism evidence="2 3">
    <name type="scientific">Cordylochernes scorpioides</name>
    <dbReference type="NCBI Taxonomy" id="51811"/>
    <lineage>
        <taxon>Eukaryota</taxon>
        <taxon>Metazoa</taxon>
        <taxon>Ecdysozoa</taxon>
        <taxon>Arthropoda</taxon>
        <taxon>Chelicerata</taxon>
        <taxon>Arachnida</taxon>
        <taxon>Pseudoscorpiones</taxon>
        <taxon>Cheliferoidea</taxon>
        <taxon>Chernetidae</taxon>
        <taxon>Cordylochernes</taxon>
    </lineage>
</organism>
<evidence type="ECO:0000313" key="2">
    <source>
        <dbReference type="EMBL" id="UYV70923.1"/>
    </source>
</evidence>
<sequence length="241" mass="27239">MKTYYNKKHREASYNPGDLVSVWTPIRKPGKCEKLLKLIRCTKGQPWELDKDTLGAELGLPTSTVIDALTDGLSRQKRNLMKVFGPVNAPEWLEMARQIRRPENHSASTQHYPSLHSAASLRPQRPAFSQSASQQTSRQAVVPSPSLCRFYCGRNWNCQCQRRPTVQRAERDTRHRQSACPPRTSQPFHSPAHLPNRTLQVHSICNANSPPPPSFKNQDLTPTDLTDDSLTDNSMSTHFTA</sequence>
<evidence type="ECO:0000313" key="3">
    <source>
        <dbReference type="Proteomes" id="UP001235939"/>
    </source>
</evidence>
<feature type="region of interest" description="Disordered" evidence="1">
    <location>
        <begin position="163"/>
        <end position="241"/>
    </location>
</feature>
<protein>
    <submittedName>
        <fullName evidence="2">Uncharacterized protein</fullName>
    </submittedName>
</protein>
<gene>
    <name evidence="2" type="ORF">LAZ67_8001114</name>
</gene>
<evidence type="ECO:0000256" key="1">
    <source>
        <dbReference type="SAM" id="MobiDB-lite"/>
    </source>
</evidence>
<name>A0ABY6KQ11_9ARAC</name>
<proteinExistence type="predicted"/>